<sequence length="868" mass="95906">MARVKRSFATMRGDERSTMSPPPHRGELMSRCSSNPSTHLHAGSSREPSLESPDFSGRLPRFPAEASVVLVGVRAAGKTTLAVMAASALKKKIVDVESAFQRSTNYSSPAYSKAHGATQCQKKQGDVLEHVLQTNPRDCIIICSWMERRVQGLLRQFATTHPVIHVMRSQQAIRDCLKIASETKLETFWRTSNAFFRTCSNLEFFNVSESGAADLDPAATTTSTSHAADSPPHLALKKAERHLLNFLSQIYPPGTIPFFESAYPLASVLTEHRRYTYALSIPIEDILQRDFDLENYSAGVDACQITVSHLDTLWPDATYLERYTSMANRITEAVGLARRSSVLPIIVHINHADSSSTSATYLYLDLLSHTLSLVPEMMTVDLCLNDDAISKLVAQKRGSRLIGDYTLTNSFESWHSPIWISQYRRAVELNCDLVRLLKPANAIDDNFDLVHFHAAVYALPGPHLPLTAYNTGPFGRHSAFLNQTLTLVSHGRDISPSTGQGSLDLTAQEATRALYSSFLFDPMKLYVFGANVEYSLSPAMHNAALEMCGIPHRYRLCSTSSLSQVRHRIQDPNFGGASIGLPFKVEFITLADSLSTHAQAIGAINTLIPIRKLDENGSIPTGASFFRGVNRAGPVQALYGENTDWIGIRASIRRGLSPANAVRPTTCALVIGAGGMARAAVYALLQVGVSNIAIYNRTMSNGEKLVEHFKLLLKRSEYQGLGAGGNTKFEVLSKIDDPWQSDFRLPSVIISCIPTHPIGDVPSPEFQLPESWLGNQTGGVVFELGYKTLDTPLLRQAVAHANRGWVAMDGLDLLPDQGFAQFELFTGRRAPRRVMRRAIIDNYPGQHPDQYERSNPEELRRRLRKVVE</sequence>
<dbReference type="Pfam" id="PF01202">
    <property type="entry name" value="SKI"/>
    <property type="match status" value="1"/>
</dbReference>
<dbReference type="Gene3D" id="3.20.20.70">
    <property type="entry name" value="Aldolase class I"/>
    <property type="match status" value="1"/>
</dbReference>
<dbReference type="GO" id="GO:0003866">
    <property type="term" value="F:3-phosphoshikimate 1-carboxyvinyltransferase activity"/>
    <property type="evidence" value="ECO:0007669"/>
    <property type="project" value="TreeGrafter"/>
</dbReference>
<evidence type="ECO:0000256" key="3">
    <source>
        <dbReference type="SAM" id="MobiDB-lite"/>
    </source>
</evidence>
<feature type="domain" description="SDH C-terminal" evidence="6">
    <location>
        <begin position="810"/>
        <end position="839"/>
    </location>
</feature>
<feature type="region of interest" description="Disordered" evidence="3">
    <location>
        <begin position="1"/>
        <end position="56"/>
    </location>
</feature>
<dbReference type="KEGG" id="uvi:66067957"/>
<gene>
    <name evidence="8" type="ORF">UV8b_07180</name>
    <name evidence="7" type="ORF">UVI_02047450</name>
</gene>
<dbReference type="EMBL" id="BBTG02000031">
    <property type="protein sequence ID" value="GAO17566.1"/>
    <property type="molecule type" value="Genomic_DNA"/>
</dbReference>
<dbReference type="SUPFAM" id="SSF52540">
    <property type="entry name" value="P-loop containing nucleoside triphosphate hydrolases"/>
    <property type="match status" value="1"/>
</dbReference>
<accession>A0A063BMH5</accession>
<dbReference type="Proteomes" id="UP000054053">
    <property type="component" value="Unassembled WGS sequence"/>
</dbReference>
<comment type="similarity">
    <text evidence="2">In the N-terminal section; belongs to the shikimate kinase family.</text>
</comment>
<dbReference type="RefSeq" id="XP_043000612.1">
    <property type="nucleotide sequence ID" value="XM_043144677.1"/>
</dbReference>
<feature type="domain" description="Quinate/shikimate 5-dehydrogenase/glutamyl-tRNA reductase" evidence="4">
    <location>
        <begin position="668"/>
        <end position="710"/>
    </location>
</feature>
<dbReference type="InterPro" id="IPR027417">
    <property type="entry name" value="P-loop_NTPase"/>
</dbReference>
<dbReference type="InterPro" id="IPR013785">
    <property type="entry name" value="Aldolase_TIM"/>
</dbReference>
<reference evidence="10" key="2">
    <citation type="journal article" date="2016" name="Genome Announc.">
        <title>Genome sequence of Ustilaginoidea virens IPU010, a rice pathogenic fungus causing false smut.</title>
        <authorList>
            <person name="Kumagai T."/>
            <person name="Ishii T."/>
            <person name="Terai G."/>
            <person name="Umemura M."/>
            <person name="Machida M."/>
            <person name="Asai K."/>
        </authorList>
    </citation>
    <scope>NUCLEOTIDE SEQUENCE [LARGE SCALE GENOMIC DNA]</scope>
    <source>
        <strain evidence="10">IPU010</strain>
    </source>
</reference>
<proteinExistence type="inferred from homology"/>
<dbReference type="EMBL" id="CP072758">
    <property type="protein sequence ID" value="QUC22939.1"/>
    <property type="molecule type" value="Genomic_DNA"/>
</dbReference>
<dbReference type="InterPro" id="IPR013708">
    <property type="entry name" value="Shikimate_DH-bd_N"/>
</dbReference>
<dbReference type="Pfam" id="PF08501">
    <property type="entry name" value="Shikimate_dh_N"/>
    <property type="match status" value="1"/>
</dbReference>
<comment type="similarity">
    <text evidence="1">In the 2nd section; belongs to the type-I 3-dehydroquinase family.</text>
</comment>
<dbReference type="SUPFAM" id="SSF53223">
    <property type="entry name" value="Aminoacid dehydrogenase-like, N-terminal domain"/>
    <property type="match status" value="1"/>
</dbReference>
<evidence type="ECO:0000313" key="9">
    <source>
        <dbReference type="Proteomes" id="UP000027002"/>
    </source>
</evidence>
<dbReference type="InterPro" id="IPR031322">
    <property type="entry name" value="Shikimate/glucono_kinase"/>
</dbReference>
<dbReference type="PANTHER" id="PTHR21090">
    <property type="entry name" value="AROM/DEHYDROQUINATE SYNTHASE"/>
    <property type="match status" value="1"/>
</dbReference>
<evidence type="ECO:0000256" key="1">
    <source>
        <dbReference type="ARBA" id="ARBA00006477"/>
    </source>
</evidence>
<dbReference type="Proteomes" id="UP000027002">
    <property type="component" value="Chromosome 6"/>
</dbReference>
<dbReference type="Pfam" id="PF01488">
    <property type="entry name" value="Shikimate_DH"/>
    <property type="match status" value="1"/>
</dbReference>
<protein>
    <submittedName>
        <fullName evidence="7">Uncharacterized protein</fullName>
    </submittedName>
</protein>
<dbReference type="GO" id="GO:0003855">
    <property type="term" value="F:3-dehydroquinate dehydratase activity"/>
    <property type="evidence" value="ECO:0007669"/>
    <property type="project" value="InterPro"/>
</dbReference>
<dbReference type="SUPFAM" id="SSF51735">
    <property type="entry name" value="NAD(P)-binding Rossmann-fold domains"/>
    <property type="match status" value="1"/>
</dbReference>
<evidence type="ECO:0000313" key="7">
    <source>
        <dbReference type="EMBL" id="GAO17566.1"/>
    </source>
</evidence>
<evidence type="ECO:0000313" key="10">
    <source>
        <dbReference type="Proteomes" id="UP000054053"/>
    </source>
</evidence>
<keyword evidence="9" id="KW-1185">Reference proteome</keyword>
<dbReference type="OrthoDB" id="4415835at2759"/>
<reference evidence="8" key="3">
    <citation type="submission" date="2020-03" db="EMBL/GenBank/DDBJ databases">
        <title>A mixture of massive structural variations and highly conserved coding sequences in Ustilaginoidea virens genome.</title>
        <authorList>
            <person name="Zhang K."/>
            <person name="Zhao Z."/>
            <person name="Zhang Z."/>
            <person name="Li Y."/>
            <person name="Hsiang T."/>
            <person name="Sun W."/>
        </authorList>
    </citation>
    <scope>NUCLEOTIDE SEQUENCE</scope>
    <source>
        <strain evidence="8">UV-8b</strain>
    </source>
</reference>
<dbReference type="SUPFAM" id="SSF51569">
    <property type="entry name" value="Aldolase"/>
    <property type="match status" value="1"/>
</dbReference>
<dbReference type="STRING" id="1159556.A0A063BMH5"/>
<name>A0A063BMH5_USTVR</name>
<dbReference type="AlphaFoldDB" id="A0A063BMH5"/>
<reference evidence="7" key="1">
    <citation type="journal article" date="2016" name="Genome Announc.">
        <title>Genome Sequence of Ustilaginoidea virens IPU010, a Rice Pathogenic Fungus Causing False Smut.</title>
        <authorList>
            <person name="Kumagai T."/>
            <person name="Ishii T."/>
            <person name="Terai G."/>
            <person name="Umemura M."/>
            <person name="Machida M."/>
            <person name="Asai K."/>
        </authorList>
    </citation>
    <scope>NUCLEOTIDE SEQUENCE [LARGE SCALE GENOMIC DNA]</scope>
    <source>
        <strain evidence="7">IPU010</strain>
    </source>
</reference>
<evidence type="ECO:0000313" key="8">
    <source>
        <dbReference type="EMBL" id="QUC22939.1"/>
    </source>
</evidence>
<dbReference type="Pfam" id="PF18317">
    <property type="entry name" value="SDH_C"/>
    <property type="match status" value="1"/>
</dbReference>
<dbReference type="Pfam" id="PF01487">
    <property type="entry name" value="DHquinase_I"/>
    <property type="match status" value="1"/>
</dbReference>
<evidence type="ECO:0000256" key="2">
    <source>
        <dbReference type="ARBA" id="ARBA00009349"/>
    </source>
</evidence>
<dbReference type="InterPro" id="IPR036291">
    <property type="entry name" value="NAD(P)-bd_dom_sf"/>
</dbReference>
<organism evidence="7 10">
    <name type="scientific">Ustilaginoidea virens</name>
    <name type="common">Rice false smut fungus</name>
    <name type="synonym">Villosiclava virens</name>
    <dbReference type="NCBI Taxonomy" id="1159556"/>
    <lineage>
        <taxon>Eukaryota</taxon>
        <taxon>Fungi</taxon>
        <taxon>Dikarya</taxon>
        <taxon>Ascomycota</taxon>
        <taxon>Pezizomycotina</taxon>
        <taxon>Sordariomycetes</taxon>
        <taxon>Hypocreomycetidae</taxon>
        <taxon>Hypocreales</taxon>
        <taxon>Clavicipitaceae</taxon>
        <taxon>Ustilaginoidea</taxon>
    </lineage>
</organism>
<dbReference type="GO" id="GO:0004764">
    <property type="term" value="F:shikimate 3-dehydrogenase (NADP+) activity"/>
    <property type="evidence" value="ECO:0007669"/>
    <property type="project" value="InterPro"/>
</dbReference>
<evidence type="ECO:0000259" key="6">
    <source>
        <dbReference type="Pfam" id="PF18317"/>
    </source>
</evidence>
<evidence type="ECO:0000259" key="4">
    <source>
        <dbReference type="Pfam" id="PF01488"/>
    </source>
</evidence>
<dbReference type="Gene3D" id="3.40.50.10860">
    <property type="entry name" value="Leucine Dehydrogenase, chain A, domain 1"/>
    <property type="match status" value="1"/>
</dbReference>
<dbReference type="InterPro" id="IPR006151">
    <property type="entry name" value="Shikm_DH/Glu-tRNA_Rdtase"/>
</dbReference>
<dbReference type="CDD" id="cd01065">
    <property type="entry name" value="NAD_bind_Shikimate_DH"/>
    <property type="match status" value="1"/>
</dbReference>
<dbReference type="Gene3D" id="3.40.50.300">
    <property type="entry name" value="P-loop containing nucleotide triphosphate hydrolases"/>
    <property type="match status" value="1"/>
</dbReference>
<evidence type="ECO:0000259" key="5">
    <source>
        <dbReference type="Pfam" id="PF08501"/>
    </source>
</evidence>
<dbReference type="GeneID" id="66067957"/>
<dbReference type="InterPro" id="IPR041121">
    <property type="entry name" value="SDH_C"/>
</dbReference>
<dbReference type="GO" id="GO:0009423">
    <property type="term" value="P:chorismate biosynthetic process"/>
    <property type="evidence" value="ECO:0007669"/>
    <property type="project" value="TreeGrafter"/>
</dbReference>
<dbReference type="InterPro" id="IPR001381">
    <property type="entry name" value="DHquinase_I"/>
</dbReference>
<dbReference type="InterPro" id="IPR046346">
    <property type="entry name" value="Aminoacid_DH-like_N_sf"/>
</dbReference>
<dbReference type="Gene3D" id="3.40.50.720">
    <property type="entry name" value="NAD(P)-binding Rossmann-like Domain"/>
    <property type="match status" value="1"/>
</dbReference>
<feature type="domain" description="Shikimate dehydrogenase substrate binding N-terminal" evidence="5">
    <location>
        <begin position="527"/>
        <end position="607"/>
    </location>
</feature>
<dbReference type="PANTHER" id="PTHR21090:SF27">
    <property type="entry name" value="QUINATE REPRESSOR PROTEIN"/>
    <property type="match status" value="1"/>
</dbReference>
<dbReference type="FunFam" id="3.40.50.720:FF:000386">
    <property type="entry name" value="Quinate repressor protein"/>
    <property type="match status" value="1"/>
</dbReference>
<dbReference type="HOGENOM" id="CLU_008871_0_1_1"/>